<accession>A0ABP8ZTS5</accession>
<evidence type="ECO:0000313" key="6">
    <source>
        <dbReference type="EMBL" id="GAA4764843.1"/>
    </source>
</evidence>
<evidence type="ECO:0000313" key="7">
    <source>
        <dbReference type="Proteomes" id="UP001500141"/>
    </source>
</evidence>
<dbReference type="RefSeq" id="WP_264543673.1">
    <property type="nucleotide sequence ID" value="NZ_BAABIP010000011.1"/>
</dbReference>
<comment type="caution">
    <text evidence="6">The sequence shown here is derived from an EMBL/GenBank/DDBJ whole genome shotgun (WGS) entry which is preliminary data.</text>
</comment>
<feature type="compositionally biased region" description="Basic and acidic residues" evidence="4">
    <location>
        <begin position="178"/>
        <end position="196"/>
    </location>
</feature>
<feature type="chain" id="PRO_5045274964" evidence="5">
    <location>
        <begin position="19"/>
        <end position="335"/>
    </location>
</feature>
<evidence type="ECO:0000256" key="5">
    <source>
        <dbReference type="SAM" id="SignalP"/>
    </source>
</evidence>
<feature type="region of interest" description="Disordered" evidence="4">
    <location>
        <begin position="220"/>
        <end position="273"/>
    </location>
</feature>
<feature type="region of interest" description="Disordered" evidence="4">
    <location>
        <begin position="311"/>
        <end position="335"/>
    </location>
</feature>
<feature type="region of interest" description="Disordered" evidence="4">
    <location>
        <begin position="178"/>
        <end position="206"/>
    </location>
</feature>
<dbReference type="Proteomes" id="UP001500141">
    <property type="component" value="Unassembled WGS sequence"/>
</dbReference>
<organism evidence="6 7">
    <name type="scientific">Flavobacterium hankyongi</name>
    <dbReference type="NCBI Taxonomy" id="1176532"/>
    <lineage>
        <taxon>Bacteria</taxon>
        <taxon>Pseudomonadati</taxon>
        <taxon>Bacteroidota</taxon>
        <taxon>Flavobacteriia</taxon>
        <taxon>Flavobacteriales</taxon>
        <taxon>Flavobacteriaceae</taxon>
        <taxon>Flavobacterium</taxon>
    </lineage>
</organism>
<protein>
    <submittedName>
        <fullName evidence="6">OmpH family outer membrane protein</fullName>
    </submittedName>
</protein>
<dbReference type="PANTHER" id="PTHR35089:SF1">
    <property type="entry name" value="CHAPERONE PROTEIN SKP"/>
    <property type="match status" value="1"/>
</dbReference>
<gene>
    <name evidence="6" type="ORF">GCM10023230_12870</name>
</gene>
<feature type="compositionally biased region" description="Basic and acidic residues" evidence="4">
    <location>
        <begin position="259"/>
        <end position="273"/>
    </location>
</feature>
<dbReference type="InterPro" id="IPR024930">
    <property type="entry name" value="Skp_dom_sf"/>
</dbReference>
<feature type="compositionally biased region" description="Basic and acidic residues" evidence="4">
    <location>
        <begin position="220"/>
        <end position="248"/>
    </location>
</feature>
<evidence type="ECO:0000256" key="4">
    <source>
        <dbReference type="SAM" id="MobiDB-lite"/>
    </source>
</evidence>
<comment type="similarity">
    <text evidence="1">Belongs to the Skp family.</text>
</comment>
<dbReference type="SMART" id="SM00935">
    <property type="entry name" value="OmpH"/>
    <property type="match status" value="1"/>
</dbReference>
<dbReference type="Gene3D" id="3.30.910.20">
    <property type="entry name" value="Skp domain"/>
    <property type="match status" value="1"/>
</dbReference>
<keyword evidence="3" id="KW-0175">Coiled coil</keyword>
<dbReference type="EMBL" id="BAABIP010000011">
    <property type="protein sequence ID" value="GAA4764843.1"/>
    <property type="molecule type" value="Genomic_DNA"/>
</dbReference>
<keyword evidence="2 5" id="KW-0732">Signal</keyword>
<proteinExistence type="inferred from homology"/>
<sequence>MKKIILFFIAIVAVHSNAQSKAGVKIGYIDMDYILENVPDYKEAASQLEQKAQKWKQDIEVKKNEISKLKEGLKNEKALLTKELIEEREGEIKFLEADLIDYQQKRFGPRGDLAVQKESIIKPVQDQVFNAVQDIAEAKQYDFIFDKSSDMTMLFSAKRFDISDQIVRVITRAEKREELSNKKRKALEEKQEKQDEVADNPALAERQRILDEKKALREKTIEDRRNTAAQKKKEYEEKRKKLLEERSGKKTGTTIDSTSTKKPETDKQLENFNKIENKKADLDSIKAARETARLKTIEDNKKAFEARKKALEEKKKKVQEEREAAAKKAKETKKN</sequence>
<dbReference type="SUPFAM" id="SSF111384">
    <property type="entry name" value="OmpH-like"/>
    <property type="match status" value="1"/>
</dbReference>
<dbReference type="PANTHER" id="PTHR35089">
    <property type="entry name" value="CHAPERONE PROTEIN SKP"/>
    <property type="match status" value="1"/>
</dbReference>
<evidence type="ECO:0000256" key="2">
    <source>
        <dbReference type="ARBA" id="ARBA00022729"/>
    </source>
</evidence>
<feature type="signal peptide" evidence="5">
    <location>
        <begin position="1"/>
        <end position="18"/>
    </location>
</feature>
<dbReference type="InterPro" id="IPR005632">
    <property type="entry name" value="Chaperone_Skp"/>
</dbReference>
<evidence type="ECO:0000256" key="3">
    <source>
        <dbReference type="SAM" id="Coils"/>
    </source>
</evidence>
<evidence type="ECO:0000256" key="1">
    <source>
        <dbReference type="ARBA" id="ARBA00009091"/>
    </source>
</evidence>
<name>A0ABP8ZTS5_9FLAO</name>
<feature type="coiled-coil region" evidence="3">
    <location>
        <begin position="38"/>
        <end position="105"/>
    </location>
</feature>
<reference evidence="7" key="1">
    <citation type="journal article" date="2019" name="Int. J. Syst. Evol. Microbiol.">
        <title>The Global Catalogue of Microorganisms (GCM) 10K type strain sequencing project: providing services to taxonomists for standard genome sequencing and annotation.</title>
        <authorList>
            <consortium name="The Broad Institute Genomics Platform"/>
            <consortium name="The Broad Institute Genome Sequencing Center for Infectious Disease"/>
            <person name="Wu L."/>
            <person name="Ma J."/>
        </authorList>
    </citation>
    <scope>NUCLEOTIDE SEQUENCE [LARGE SCALE GENOMIC DNA]</scope>
    <source>
        <strain evidence="7">JCM 18198</strain>
    </source>
</reference>
<keyword evidence="7" id="KW-1185">Reference proteome</keyword>
<dbReference type="Pfam" id="PF03938">
    <property type="entry name" value="OmpH"/>
    <property type="match status" value="1"/>
</dbReference>